<organism evidence="2 3">
    <name type="scientific">Thermobifida halotolerans</name>
    <dbReference type="NCBI Taxonomy" id="483545"/>
    <lineage>
        <taxon>Bacteria</taxon>
        <taxon>Bacillati</taxon>
        <taxon>Actinomycetota</taxon>
        <taxon>Actinomycetes</taxon>
        <taxon>Streptosporangiales</taxon>
        <taxon>Nocardiopsidaceae</taxon>
        <taxon>Thermobifida</taxon>
    </lineage>
</organism>
<dbReference type="RefSeq" id="WP_199860034.1">
    <property type="nucleotide sequence ID" value="NZ_CP063196.1"/>
</dbReference>
<proteinExistence type="predicted"/>
<gene>
    <name evidence="2" type="ORF">NI17_018370</name>
</gene>
<dbReference type="Proteomes" id="UP000265719">
    <property type="component" value="Chromosome"/>
</dbReference>
<feature type="transmembrane region" description="Helical" evidence="1">
    <location>
        <begin position="167"/>
        <end position="190"/>
    </location>
</feature>
<evidence type="ECO:0000313" key="2">
    <source>
        <dbReference type="EMBL" id="UOE18734.1"/>
    </source>
</evidence>
<dbReference type="GO" id="GO:0006352">
    <property type="term" value="P:DNA-templated transcription initiation"/>
    <property type="evidence" value="ECO:0007669"/>
    <property type="project" value="InterPro"/>
</dbReference>
<protein>
    <submittedName>
        <fullName evidence="2">Sigma-70 family RNA polymerase sigma factor</fullName>
    </submittedName>
</protein>
<keyword evidence="1" id="KW-0812">Transmembrane</keyword>
<sequence length="195" mass="20851">MPMTDRELLQALRSGGSTTAQTCGLLFDAYGAELYEHCRNTLDDDAAAQSALRDTVIVALAHIGRLSDPDLLRDWLLALADAECARHEAAASQWREQDHDGKPPRAALTGVSSVTQPAALRVRVLSGVITPELAEYRSLVAARGNHFDRRGFPLPASARRSPGPCSYLVPGLIAGVGAVVALVVVLFQLVSRTVL</sequence>
<dbReference type="SUPFAM" id="SSF88946">
    <property type="entry name" value="Sigma2 domain of RNA polymerase sigma factors"/>
    <property type="match status" value="1"/>
</dbReference>
<evidence type="ECO:0000256" key="1">
    <source>
        <dbReference type="SAM" id="Phobius"/>
    </source>
</evidence>
<evidence type="ECO:0000313" key="3">
    <source>
        <dbReference type="Proteomes" id="UP000265719"/>
    </source>
</evidence>
<dbReference type="AlphaFoldDB" id="A0AA97M329"/>
<dbReference type="EMBL" id="CP063196">
    <property type="protein sequence ID" value="UOE18734.1"/>
    <property type="molecule type" value="Genomic_DNA"/>
</dbReference>
<name>A0AA97M329_9ACTN</name>
<keyword evidence="1" id="KW-0472">Membrane</keyword>
<dbReference type="InterPro" id="IPR013325">
    <property type="entry name" value="RNA_pol_sigma_r2"/>
</dbReference>
<keyword evidence="1" id="KW-1133">Transmembrane helix</keyword>
<reference evidence="2" key="1">
    <citation type="submission" date="2020-10" db="EMBL/GenBank/DDBJ databases">
        <title>De novo genome project of the cellulose decomposer Thermobifida halotolerans type strain.</title>
        <authorList>
            <person name="Nagy I."/>
            <person name="Horvath B."/>
            <person name="Kukolya J."/>
            <person name="Nagy I."/>
            <person name="Orsini M."/>
        </authorList>
    </citation>
    <scope>NUCLEOTIDE SEQUENCE</scope>
    <source>
        <strain evidence="2">DSM 44931</strain>
    </source>
</reference>
<dbReference type="Gene3D" id="1.10.1740.10">
    <property type="match status" value="1"/>
</dbReference>
<keyword evidence="3" id="KW-1185">Reference proteome</keyword>
<dbReference type="KEGG" id="thao:NI17_018370"/>
<dbReference type="GO" id="GO:0003700">
    <property type="term" value="F:DNA-binding transcription factor activity"/>
    <property type="evidence" value="ECO:0007669"/>
    <property type="project" value="InterPro"/>
</dbReference>
<accession>A0AA97M329</accession>